<feature type="compositionally biased region" description="Low complexity" evidence="5">
    <location>
        <begin position="197"/>
        <end position="210"/>
    </location>
</feature>
<feature type="region of interest" description="Disordered" evidence="5">
    <location>
        <begin position="473"/>
        <end position="593"/>
    </location>
</feature>
<protein>
    <recommendedName>
        <fullName evidence="6">G2 and S phase-expressed protein 1 N-terminal domain-containing protein</fullName>
    </recommendedName>
</protein>
<name>A0A643C949_BALPH</name>
<dbReference type="PANTHER" id="PTHR21584">
    <property type="entry name" value="DIFFERENTIAL DISPLAY AND ACTIVATED BY P53 DDA3 /G2 S PHASE EXPRESSED 1"/>
    <property type="match status" value="1"/>
</dbReference>
<dbReference type="GO" id="GO:0008017">
    <property type="term" value="F:microtubule binding"/>
    <property type="evidence" value="ECO:0007669"/>
    <property type="project" value="TreeGrafter"/>
</dbReference>
<feature type="region of interest" description="Disordered" evidence="5">
    <location>
        <begin position="123"/>
        <end position="210"/>
    </location>
</feature>
<comment type="caution">
    <text evidence="7">The sequence shown here is derived from an EMBL/GenBank/DDBJ whole genome shotgun (WGS) entry which is preliminary data.</text>
</comment>
<dbReference type="Pfam" id="PF15259">
    <property type="entry name" value="GTSE1_N"/>
    <property type="match status" value="1"/>
</dbReference>
<feature type="non-terminal residue" evidence="7">
    <location>
        <position position="1"/>
    </location>
</feature>
<dbReference type="OrthoDB" id="10072587at2759"/>
<proteinExistence type="predicted"/>
<dbReference type="GO" id="GO:0005881">
    <property type="term" value="C:cytoplasmic microtubule"/>
    <property type="evidence" value="ECO:0007669"/>
    <property type="project" value="TreeGrafter"/>
</dbReference>
<feature type="domain" description="G2 and S phase-expressed protein 1 N-terminal" evidence="6">
    <location>
        <begin position="1"/>
        <end position="135"/>
    </location>
</feature>
<keyword evidence="8" id="KW-1185">Reference proteome</keyword>
<evidence type="ECO:0000256" key="2">
    <source>
        <dbReference type="ARBA" id="ARBA00022490"/>
    </source>
</evidence>
<keyword evidence="3" id="KW-0597">Phosphoprotein</keyword>
<keyword evidence="2" id="KW-0963">Cytoplasm</keyword>
<dbReference type="EMBL" id="SGJD01002121">
    <property type="protein sequence ID" value="KAB0396622.1"/>
    <property type="molecule type" value="Genomic_DNA"/>
</dbReference>
<evidence type="ECO:0000313" key="8">
    <source>
        <dbReference type="Proteomes" id="UP000437017"/>
    </source>
</evidence>
<evidence type="ECO:0000313" key="7">
    <source>
        <dbReference type="EMBL" id="KAB0396622.1"/>
    </source>
</evidence>
<dbReference type="Proteomes" id="UP000437017">
    <property type="component" value="Unassembled WGS sequence"/>
</dbReference>
<evidence type="ECO:0000256" key="1">
    <source>
        <dbReference type="ARBA" id="ARBA00004245"/>
    </source>
</evidence>
<gene>
    <name evidence="7" type="ORF">E2I00_020151</name>
</gene>
<dbReference type="PANTHER" id="PTHR21584:SF10">
    <property type="entry name" value="G2 AND S PHASE-EXPRESSED PROTEIN 1"/>
    <property type="match status" value="1"/>
</dbReference>
<feature type="compositionally biased region" description="Pro residues" evidence="5">
    <location>
        <begin position="400"/>
        <end position="412"/>
    </location>
</feature>
<reference evidence="7 8" key="1">
    <citation type="journal article" date="2019" name="PLoS ONE">
        <title>Genomic analyses reveal an absence of contemporary introgressive admixture between fin whales and blue whales, despite known hybrids.</title>
        <authorList>
            <person name="Westbury M.V."/>
            <person name="Petersen B."/>
            <person name="Lorenzen E.D."/>
        </authorList>
    </citation>
    <scope>NUCLEOTIDE SEQUENCE [LARGE SCALE GENOMIC DNA]</scope>
    <source>
        <strain evidence="7">FinWhale-01</strain>
    </source>
</reference>
<evidence type="ECO:0000256" key="4">
    <source>
        <dbReference type="ARBA" id="ARBA00023212"/>
    </source>
</evidence>
<comment type="subcellular location">
    <subcellularLocation>
        <location evidence="1">Cytoplasm</location>
        <location evidence="1">Cytoskeleton</location>
    </subcellularLocation>
</comment>
<feature type="compositionally biased region" description="Polar residues" evidence="5">
    <location>
        <begin position="316"/>
        <end position="327"/>
    </location>
</feature>
<sequence length="730" mass="76663">ILLLADEKFDFDLSLSSSSANEDDEVFLGPVGHKERCIAASLELNHHIPEEPPLPASESPFTWSPLTGEKFVEVYKEAHLLALQIQSNGKARAARAAKPEDAGSQGVDGFIQESKLKINLFERENEPVKEKPASPSRMKILNEKDSHSSVPPDKPRAARDVASLPAGGNHVVQGKRSLPVPNKSGLKKTMLKPPGCAGSLARKSSSGSVSGVSASVCASPAAGKGKAGPERCPFLPDLSQNHLAEGSGRLAVVWGRGDCWGPCPQAEQPRAPTRAALTQPQTPGQGGPGLNSHLSLSQSSQMNKTGSTRRGDSRLNSKTKAMPSPTNHFKIPKCSTDTDALQTGSLGQPLAQGPGTVLSSVCSLFPNARSPTHPWPRCSCCLAADWCPPPAVSRVQPQDSYPPPPGLGPQPLGPSDIRTLASPGRSCCFAASGPQQAHLPSFVLGRTVPTTSVLPGCGRDPAAEHVNPWTVRHQSPVGRRDRSPAHRVAHSTPARRCSASQSLVSSVRTPVSTGRGAALASPAGRRLSSLPLATPKTMPRALASPLRVSARRLSSEPQKKSAVRTAPVREGDSRAAARPSDWSPDGSFPPASAVPQALNFSPEKSDFTFSKSITTEVALDEAQPPEAAPPSEALLVDVKLDQLSVTLRAAATPLGDLPLIDFCKTPEASVALGSGSGPLVDLLTNTPGVNRRAVANACHEVGQLIDLASPLILLSPEADKENVESPLLKF</sequence>
<feature type="compositionally biased region" description="Basic and acidic residues" evidence="5">
    <location>
        <begin position="140"/>
        <end position="159"/>
    </location>
</feature>
<feature type="compositionally biased region" description="Low complexity" evidence="5">
    <location>
        <begin position="292"/>
        <end position="301"/>
    </location>
</feature>
<organism evidence="7 8">
    <name type="scientific">Balaenoptera physalus</name>
    <name type="common">Fin whale</name>
    <name type="synonym">Balaena physalus</name>
    <dbReference type="NCBI Taxonomy" id="9770"/>
    <lineage>
        <taxon>Eukaryota</taxon>
        <taxon>Metazoa</taxon>
        <taxon>Chordata</taxon>
        <taxon>Craniata</taxon>
        <taxon>Vertebrata</taxon>
        <taxon>Euteleostomi</taxon>
        <taxon>Mammalia</taxon>
        <taxon>Eutheria</taxon>
        <taxon>Laurasiatheria</taxon>
        <taxon>Artiodactyla</taxon>
        <taxon>Whippomorpha</taxon>
        <taxon>Cetacea</taxon>
        <taxon>Mysticeti</taxon>
        <taxon>Balaenopteridae</taxon>
        <taxon>Balaenoptera</taxon>
    </lineage>
</organism>
<evidence type="ECO:0000256" key="3">
    <source>
        <dbReference type="ARBA" id="ARBA00022553"/>
    </source>
</evidence>
<evidence type="ECO:0000259" key="6">
    <source>
        <dbReference type="Pfam" id="PF15259"/>
    </source>
</evidence>
<feature type="compositionally biased region" description="Basic and acidic residues" evidence="5">
    <location>
        <begin position="123"/>
        <end position="132"/>
    </location>
</feature>
<dbReference type="InterPro" id="IPR032768">
    <property type="entry name" value="GTSE1_N"/>
</dbReference>
<feature type="region of interest" description="Disordered" evidence="5">
    <location>
        <begin position="393"/>
        <end position="414"/>
    </location>
</feature>
<accession>A0A643C949</accession>
<dbReference type="AlphaFoldDB" id="A0A643C949"/>
<keyword evidence="4" id="KW-0206">Cytoskeleton</keyword>
<dbReference type="InterPro" id="IPR026657">
    <property type="entry name" value="DDA3/GTSE-1"/>
</dbReference>
<feature type="region of interest" description="Disordered" evidence="5">
    <location>
        <begin position="264"/>
        <end position="332"/>
    </location>
</feature>
<feature type="compositionally biased region" description="Polar residues" evidence="5">
    <location>
        <begin position="498"/>
        <end position="512"/>
    </location>
</feature>
<evidence type="ECO:0000256" key="5">
    <source>
        <dbReference type="SAM" id="MobiDB-lite"/>
    </source>
</evidence>